<comment type="caution">
    <text evidence="2">The sequence shown here is derived from an EMBL/GenBank/DDBJ whole genome shotgun (WGS) entry which is preliminary data.</text>
</comment>
<accession>A0A7J7KX30</accession>
<organism evidence="2 3">
    <name type="scientific">Kingdonia uniflora</name>
    <dbReference type="NCBI Taxonomy" id="39325"/>
    <lineage>
        <taxon>Eukaryota</taxon>
        <taxon>Viridiplantae</taxon>
        <taxon>Streptophyta</taxon>
        <taxon>Embryophyta</taxon>
        <taxon>Tracheophyta</taxon>
        <taxon>Spermatophyta</taxon>
        <taxon>Magnoliopsida</taxon>
        <taxon>Ranunculales</taxon>
        <taxon>Circaeasteraceae</taxon>
        <taxon>Kingdonia</taxon>
    </lineage>
</organism>
<dbReference type="Proteomes" id="UP000541444">
    <property type="component" value="Unassembled WGS sequence"/>
</dbReference>
<dbReference type="EMBL" id="JACGCM010002827">
    <property type="protein sequence ID" value="KAF6134907.1"/>
    <property type="molecule type" value="Genomic_DNA"/>
</dbReference>
<dbReference type="AlphaFoldDB" id="A0A7J7KX30"/>
<evidence type="ECO:0000313" key="2">
    <source>
        <dbReference type="EMBL" id="KAF6134907.1"/>
    </source>
</evidence>
<evidence type="ECO:0000256" key="1">
    <source>
        <dbReference type="SAM" id="MobiDB-lite"/>
    </source>
</evidence>
<gene>
    <name evidence="2" type="ORF">GIB67_002308</name>
</gene>
<feature type="region of interest" description="Disordered" evidence="1">
    <location>
        <begin position="1"/>
        <end position="22"/>
    </location>
</feature>
<keyword evidence="3" id="KW-1185">Reference proteome</keyword>
<name>A0A7J7KX30_9MAGN</name>
<proteinExistence type="predicted"/>
<feature type="region of interest" description="Disordered" evidence="1">
    <location>
        <begin position="125"/>
        <end position="177"/>
    </location>
</feature>
<sequence>MVGQKPRIGDGRTGKKAKSRPIKSMKRHWFDLRDMAINYGIYWGDMGDVMEWEHMDYKKGNEVLIANIRTSNFYVKVLPVVSENIEKPIGSSKGKMPMLEEDYMIILDDDVDIDSFQLFRKAKGRPKAKTIPDPIENPHDDPILIQIPKPNPKTKNPTKRKKNSEKTKPKSTATQSK</sequence>
<protein>
    <submittedName>
        <fullName evidence="2">Uncharacterized protein</fullName>
    </submittedName>
</protein>
<evidence type="ECO:0000313" key="3">
    <source>
        <dbReference type="Proteomes" id="UP000541444"/>
    </source>
</evidence>
<reference evidence="2 3" key="1">
    <citation type="journal article" date="2020" name="IScience">
        <title>Genome Sequencing of the Endangered Kingdonia uniflora (Circaeasteraceae, Ranunculales) Reveals Potential Mechanisms of Evolutionary Specialization.</title>
        <authorList>
            <person name="Sun Y."/>
            <person name="Deng T."/>
            <person name="Zhang A."/>
            <person name="Moore M.J."/>
            <person name="Landis J.B."/>
            <person name="Lin N."/>
            <person name="Zhang H."/>
            <person name="Zhang X."/>
            <person name="Huang J."/>
            <person name="Zhang X."/>
            <person name="Sun H."/>
            <person name="Wang H."/>
        </authorList>
    </citation>
    <scope>NUCLEOTIDE SEQUENCE [LARGE SCALE GENOMIC DNA]</scope>
    <source>
        <strain evidence="2">TB1705</strain>
        <tissue evidence="2">Leaf</tissue>
    </source>
</reference>